<dbReference type="Gene3D" id="1.10.1200.10">
    <property type="entry name" value="ACP-like"/>
    <property type="match status" value="1"/>
</dbReference>
<evidence type="ECO:0000313" key="6">
    <source>
        <dbReference type="EMBL" id="MBD2767190.1"/>
    </source>
</evidence>
<evidence type="ECO:0000256" key="2">
    <source>
        <dbReference type="ARBA" id="ARBA00006432"/>
    </source>
</evidence>
<evidence type="ECO:0000313" key="7">
    <source>
        <dbReference type="Proteomes" id="UP000612233"/>
    </source>
</evidence>
<dbReference type="CDD" id="cd19531">
    <property type="entry name" value="LCL_NRPS-like"/>
    <property type="match status" value="2"/>
</dbReference>
<proteinExistence type="inferred from homology"/>
<dbReference type="GO" id="GO:0031177">
    <property type="term" value="F:phosphopantetheine binding"/>
    <property type="evidence" value="ECO:0007669"/>
    <property type="project" value="InterPro"/>
</dbReference>
<organism evidence="6 7">
    <name type="scientific">Hymenobacter montanus</name>
    <dbReference type="NCBI Taxonomy" id="2771359"/>
    <lineage>
        <taxon>Bacteria</taxon>
        <taxon>Pseudomonadati</taxon>
        <taxon>Bacteroidota</taxon>
        <taxon>Cytophagia</taxon>
        <taxon>Cytophagales</taxon>
        <taxon>Hymenobacteraceae</taxon>
        <taxon>Hymenobacter</taxon>
    </lineage>
</organism>
<sequence length="2583" mass="286307">MKTNQLKRLKLSEGQKGLWVSDQLGRGINRVAAWKIPATMDIKQLENAIAYVTQRHPMLRTTVKVEDGEPVLVVHPQPIQSLSYITLPAGSDAELQQKLAELAGQPFDLKKNGWRWILLRKGEESYFLLNCHHIFYDGFSIPVLMYDLRKAYNSSLGLNQLSKLEGPTLEVFSQFQQKEADNLLHGNAEQAQSFFRDQFNNGFSSATLLIDHEQGLVAKNKSASLAFKIPSAVGQRAEKFKQESQSTSFKVYLAAYACLLYRYTGEEQILLTFPASNRGKETRGEVGYFANLLPIQLQVHGALTFRALLASIDKKVEVVLPYKDYPYSRLMQDLGLTREQNQQVMSSGAFSWISMDRVANELLADQSFIQLQDGREVWDLGAEKWEWVDGPATTEASLQLRMRSVGGQVCGVVDYKPSLFSEATIDRFVQHFLLLLEGLVSNPETALSEIPFLTKPERQQLVEEFNATHCEYPREQTIVARFEEQAAHAPEAVALVYEDQQLSYGELNARANQLARVLRTRGVAAEVPVALLLERSLELVVAILAVLKAGGCYVPIDPAYPAARIRYTLRDSGAPLLLTNVAAAQAYAPDVAVLDVNQADIYQGNSSNLALVAGPSNLAYILYTSGTTGQPKGALIEHRGLLNLACAHQHAFDLSSSDRILQFASISFDASTCEIFITLGAGATLYLVPRATIEDYRAFEHYLNQHRISVAILPPTYAAYLEPARVQTLRILNTAGSASTPTLAERWRHQLTYVNAYGPTEASVAATLFPYTRHEPPLTSRYASVPIGKPLANVQVYLLDADGQLVPVGVPGELCIGGAGVGRGYHHRPELTAAKFGSNPFGAGRLYRTGDVARWLPDGNLEYLGRQDEQVKIRGFRIEPGEVEQVLRQCPRVREAVVVARQELGQPEPYLCAYFVPQPGEPALNGEQVRAYLSHQLPTYMLPAHLIEMASLPLTLNGKLDKQALPAPDWQQAEQIYEAPGTELEETLASIWQRVLQLERVGIHDDFFRLGGHSLKAISLVSQVEKTLGKRLVLADVLAYPTIHGLAGVLQQRQAAEQESTITPAPVAAVYPLSSAQQRLYALQALDRQSTAYNMPQALVLRGPVERTRLQDALQTLVKRHEALRTRFLVENGEVRQSIEATVDFTVDYHEQLDWELTGEAVAAFARAFVQPFNLQQAPLLRAALLQVQPQAGAPMHLLLLDKHHIASDGVSEQVLWLELQQLYAGQSLADVALQYKDYAVWQQARQDSAALAPARAYWLTHLGGELPVLNLPLDHTRPPQRSGRGAHVRTELAPELAAGLQRLARQEGATLFMVLLAGYYVLLSKYSGQQDVIVGTVTAGREPAELEGIVGMFVNTLALRAQPAGDLSFSGFVQQVKQLVLAGFEQQAYQFEQVVEDLQLARDLSRHPIFEVLFTLENEPIIAGQLGAASVVPYELQAHQVAKFDLSLVMRQRGQGLEMELNYNPDLFERETIARMGQHYHQLLAAVVANPTRPLHAVSMLSSAEKLQLVEEFNATAVAYPPEQTLVTLFEEQVARTPDAVALIYQQQQLSYAQLNARANQLARQLRAQGVAAETAVALLVERSVELVVAILAVLKAGGCYVPLDPAYPAERIRYTLHDSGARLLLTNVAAAQEYAPHVTVLEVSQDSLYQGEAQNPPRVAGPGNLAYILYTSGTTGQPKGVMIEHSSVVNLLGWVVELLYRSLTGKVLLTSSYVFDASVEQIFASLVAGTTLVIASEEQRRDPRAYLALLESQAIQLLDITPSYLSLVVAEQADRPVQLALRYIVCGGEPLGDELIAQSRRVLEGVQLLNMYGPTETTVDATYEVASERKKAGAPSIGRPIPNVQVYLLDAGGQLVPVGVPGELCIGGAGVGRGYHHRPELTAAKFGSNPFGAGRLYRTGDVARWLPDGNLEYLGRQDEQVKIRGFRIEPGEVEQVLRQCPRVQEAVVVARQEAGQPEPYLCAYFVPQPGEPAPDSQQVCAYLEQHLPGHMVPTCFVPLASLPLTINGKLDKKALPAPDQPQTGLAYTAPTTELEESLATIWQRVLKIERVGIHDDFFRLGGHSLKAISLVNQVEREFGKRPSFSDLLADPTIKGLATALQRQPAVTQEAAIRPASTQASYPLSAAQRRMYAQQATAPQSTAYNMPQVLVLRGRVDKQRLEQALQQVADRHESLRTSFTLVDGEVRQRIEPLRFVLPCQHRPDWEVDGPEVLQFVQAFPKPFDLACAPLWRAMLLQVQQAGEELHLLLLDKHHIISDGVSESIINRELSALYAGQELAPLKPLQYKDYAVWQLGQQDSARRAQARQYWLDQFTGELPVLALPSDFARPAVKSLIGGVWHFEAEAELVTQLHQLATDHRASLFAVLLAAYYALWHRYTSLPEIVVGTITTGRGRPELEEVVGMFVNTLPLKMALQPQEPFSGLIRRVKQGTMEAFAHEDYQFDELVQELRIARDPSRSPLFDTMLVLHNQDSQGLHLRGSEISAYQGNTHRVALFDLVLDCLREDKGKLYFQWNYRKDLFRPETMERLAQQYLQVLKQVASRPDMPLKEISILTGAERALMARFNAAVPPRRQAQVASLQNS</sequence>
<feature type="domain" description="Carrier" evidence="5">
    <location>
        <begin position="2031"/>
        <end position="2106"/>
    </location>
</feature>
<dbReference type="InterPro" id="IPR001242">
    <property type="entry name" value="Condensation_dom"/>
</dbReference>
<dbReference type="InterPro" id="IPR010071">
    <property type="entry name" value="AA_adenyl_dom"/>
</dbReference>
<dbReference type="InterPro" id="IPR020845">
    <property type="entry name" value="AMP-binding_CS"/>
</dbReference>
<keyword evidence="3" id="KW-0596">Phosphopantetheine</keyword>
<dbReference type="PROSITE" id="PS00455">
    <property type="entry name" value="AMP_BINDING"/>
    <property type="match status" value="2"/>
</dbReference>
<feature type="domain" description="Carrier" evidence="5">
    <location>
        <begin position="979"/>
        <end position="1054"/>
    </location>
</feature>
<dbReference type="InterPro" id="IPR023213">
    <property type="entry name" value="CAT-like_dom_sf"/>
</dbReference>
<dbReference type="FunFam" id="1.10.1200.10:FF:000005">
    <property type="entry name" value="Nonribosomal peptide synthetase 1"/>
    <property type="match status" value="2"/>
</dbReference>
<dbReference type="CDD" id="cd05930">
    <property type="entry name" value="A_NRPS"/>
    <property type="match status" value="2"/>
</dbReference>
<dbReference type="InterPro" id="IPR036736">
    <property type="entry name" value="ACP-like_sf"/>
</dbReference>
<dbReference type="GO" id="GO:0005737">
    <property type="term" value="C:cytoplasm"/>
    <property type="evidence" value="ECO:0007669"/>
    <property type="project" value="TreeGrafter"/>
</dbReference>
<dbReference type="FunFam" id="3.40.50.12780:FF:000012">
    <property type="entry name" value="Non-ribosomal peptide synthetase"/>
    <property type="match status" value="2"/>
</dbReference>
<dbReference type="GO" id="GO:0044550">
    <property type="term" value="P:secondary metabolite biosynthetic process"/>
    <property type="evidence" value="ECO:0007669"/>
    <property type="project" value="UniProtKB-ARBA"/>
</dbReference>
<keyword evidence="7" id="KW-1185">Reference proteome</keyword>
<evidence type="ECO:0000256" key="4">
    <source>
        <dbReference type="ARBA" id="ARBA00022553"/>
    </source>
</evidence>
<keyword evidence="4" id="KW-0597">Phosphoprotein</keyword>
<gene>
    <name evidence="6" type="ORF">IC235_04710</name>
</gene>
<dbReference type="FunFam" id="2.30.38.10:FF:000001">
    <property type="entry name" value="Non-ribosomal peptide synthetase PvdI"/>
    <property type="match status" value="2"/>
</dbReference>
<dbReference type="GO" id="GO:0003824">
    <property type="term" value="F:catalytic activity"/>
    <property type="evidence" value="ECO:0007669"/>
    <property type="project" value="InterPro"/>
</dbReference>
<dbReference type="RefSeq" id="WP_191004022.1">
    <property type="nucleotide sequence ID" value="NZ_JACXAD010000004.1"/>
</dbReference>
<dbReference type="InterPro" id="IPR020806">
    <property type="entry name" value="PKS_PP-bd"/>
</dbReference>
<dbReference type="Gene3D" id="3.30.559.10">
    <property type="entry name" value="Chloramphenicol acetyltransferase-like domain"/>
    <property type="match status" value="3"/>
</dbReference>
<dbReference type="Pfam" id="PF00550">
    <property type="entry name" value="PP-binding"/>
    <property type="match status" value="2"/>
</dbReference>
<reference evidence="6" key="1">
    <citation type="submission" date="2020-09" db="EMBL/GenBank/DDBJ databases">
        <authorList>
            <person name="Kim M.K."/>
        </authorList>
    </citation>
    <scope>NUCLEOTIDE SEQUENCE</scope>
    <source>
        <strain evidence="6">BT664</strain>
    </source>
</reference>
<dbReference type="Gene3D" id="3.40.50.1820">
    <property type="entry name" value="alpha/beta hydrolase"/>
    <property type="match status" value="1"/>
</dbReference>
<name>A0A927BBD5_9BACT</name>
<dbReference type="EMBL" id="JACXAD010000004">
    <property type="protein sequence ID" value="MBD2767190.1"/>
    <property type="molecule type" value="Genomic_DNA"/>
</dbReference>
<dbReference type="Gene3D" id="3.30.300.30">
    <property type="match status" value="2"/>
</dbReference>
<dbReference type="GO" id="GO:0043041">
    <property type="term" value="P:amino acid activation for nonribosomal peptide biosynthetic process"/>
    <property type="evidence" value="ECO:0007669"/>
    <property type="project" value="TreeGrafter"/>
</dbReference>
<dbReference type="SUPFAM" id="SSF52777">
    <property type="entry name" value="CoA-dependent acyltransferases"/>
    <property type="match status" value="6"/>
</dbReference>
<dbReference type="SUPFAM" id="SSF47336">
    <property type="entry name" value="ACP-like"/>
    <property type="match status" value="2"/>
</dbReference>
<dbReference type="InterPro" id="IPR029058">
    <property type="entry name" value="AB_hydrolase_fold"/>
</dbReference>
<dbReference type="Gene3D" id="3.30.559.30">
    <property type="entry name" value="Nonribosomal peptide synthetase, condensation domain"/>
    <property type="match status" value="3"/>
</dbReference>
<evidence type="ECO:0000259" key="5">
    <source>
        <dbReference type="PROSITE" id="PS50075"/>
    </source>
</evidence>
<protein>
    <submittedName>
        <fullName evidence="6">Amino acid adenylation domain-containing protein</fullName>
    </submittedName>
</protein>
<dbReference type="Proteomes" id="UP000612233">
    <property type="component" value="Unassembled WGS sequence"/>
</dbReference>
<comment type="caution">
    <text evidence="6">The sequence shown here is derived from an EMBL/GenBank/DDBJ whole genome shotgun (WGS) entry which is preliminary data.</text>
</comment>
<accession>A0A927BBD5</accession>
<dbReference type="PANTHER" id="PTHR45527:SF1">
    <property type="entry name" value="FATTY ACID SYNTHASE"/>
    <property type="match status" value="1"/>
</dbReference>
<dbReference type="Pfam" id="PF00501">
    <property type="entry name" value="AMP-binding"/>
    <property type="match status" value="2"/>
</dbReference>
<dbReference type="SUPFAM" id="SSF56801">
    <property type="entry name" value="Acetyl-CoA synthetase-like"/>
    <property type="match status" value="2"/>
</dbReference>
<dbReference type="SMART" id="SM00823">
    <property type="entry name" value="PKS_PP"/>
    <property type="match status" value="2"/>
</dbReference>
<dbReference type="Gene3D" id="3.40.50.980">
    <property type="match status" value="4"/>
</dbReference>
<dbReference type="Pfam" id="PF00668">
    <property type="entry name" value="Condensation"/>
    <property type="match status" value="3"/>
</dbReference>
<dbReference type="InterPro" id="IPR045851">
    <property type="entry name" value="AMP-bd_C_sf"/>
</dbReference>
<dbReference type="InterPro" id="IPR025110">
    <property type="entry name" value="AMP-bd_C"/>
</dbReference>
<dbReference type="InterPro" id="IPR009081">
    <property type="entry name" value="PP-bd_ACP"/>
</dbReference>
<dbReference type="PROSITE" id="PS50075">
    <property type="entry name" value="CARRIER"/>
    <property type="match status" value="2"/>
</dbReference>
<dbReference type="FunFam" id="3.40.50.980:FF:000001">
    <property type="entry name" value="Non-ribosomal peptide synthetase"/>
    <property type="match status" value="2"/>
</dbReference>
<evidence type="ECO:0000256" key="3">
    <source>
        <dbReference type="ARBA" id="ARBA00022450"/>
    </source>
</evidence>
<dbReference type="PANTHER" id="PTHR45527">
    <property type="entry name" value="NONRIBOSOMAL PEPTIDE SYNTHETASE"/>
    <property type="match status" value="1"/>
</dbReference>
<dbReference type="Gene3D" id="2.30.38.10">
    <property type="entry name" value="Luciferase, Domain 3"/>
    <property type="match status" value="2"/>
</dbReference>
<comment type="cofactor">
    <cofactor evidence="1">
        <name>pantetheine 4'-phosphate</name>
        <dbReference type="ChEBI" id="CHEBI:47942"/>
    </cofactor>
</comment>
<comment type="similarity">
    <text evidence="2">Belongs to the ATP-dependent AMP-binding enzyme family.</text>
</comment>
<dbReference type="NCBIfam" id="NF003417">
    <property type="entry name" value="PRK04813.1"/>
    <property type="match status" value="2"/>
</dbReference>
<evidence type="ECO:0000256" key="1">
    <source>
        <dbReference type="ARBA" id="ARBA00001957"/>
    </source>
</evidence>
<dbReference type="InterPro" id="IPR000873">
    <property type="entry name" value="AMP-dep_synth/lig_dom"/>
</dbReference>
<dbReference type="NCBIfam" id="TIGR01733">
    <property type="entry name" value="AA-adenyl-dom"/>
    <property type="match status" value="2"/>
</dbReference>
<dbReference type="Pfam" id="PF13193">
    <property type="entry name" value="AMP-binding_C"/>
    <property type="match status" value="2"/>
</dbReference>
<dbReference type="FunFam" id="3.30.300.30:FF:000010">
    <property type="entry name" value="Enterobactin synthetase component F"/>
    <property type="match status" value="2"/>
</dbReference>